<dbReference type="PROSITE" id="PS51898">
    <property type="entry name" value="TYR_RECOMBINASE"/>
    <property type="match status" value="1"/>
</dbReference>
<dbReference type="Pfam" id="PF00589">
    <property type="entry name" value="Phage_integrase"/>
    <property type="match status" value="1"/>
</dbReference>
<accession>A0A318XIB1</accession>
<dbReference type="InterPro" id="IPR050090">
    <property type="entry name" value="Tyrosine_recombinase_XerCD"/>
</dbReference>
<dbReference type="PANTHER" id="PTHR30349">
    <property type="entry name" value="PHAGE INTEGRASE-RELATED"/>
    <property type="match status" value="1"/>
</dbReference>
<evidence type="ECO:0000259" key="2">
    <source>
        <dbReference type="PROSITE" id="PS51898"/>
    </source>
</evidence>
<dbReference type="CDD" id="cd01189">
    <property type="entry name" value="INT_ICEBs1_C_like"/>
    <property type="match status" value="1"/>
</dbReference>
<protein>
    <submittedName>
        <fullName evidence="3">Phage integrase family protein</fullName>
    </submittedName>
</protein>
<dbReference type="InterPro" id="IPR011010">
    <property type="entry name" value="DNA_brk_join_enz"/>
</dbReference>
<dbReference type="GO" id="GO:0015074">
    <property type="term" value="P:DNA integration"/>
    <property type="evidence" value="ECO:0007669"/>
    <property type="project" value="InterPro"/>
</dbReference>
<dbReference type="PANTHER" id="PTHR30349:SF64">
    <property type="entry name" value="PROPHAGE INTEGRASE INTD-RELATED"/>
    <property type="match status" value="1"/>
</dbReference>
<dbReference type="EMBL" id="QKMR01000030">
    <property type="protein sequence ID" value="PYG84850.1"/>
    <property type="molecule type" value="Genomic_DNA"/>
</dbReference>
<dbReference type="InterPro" id="IPR013762">
    <property type="entry name" value="Integrase-like_cat_sf"/>
</dbReference>
<proteinExistence type="predicted"/>
<dbReference type="GO" id="GO:0006310">
    <property type="term" value="P:DNA recombination"/>
    <property type="evidence" value="ECO:0007669"/>
    <property type="project" value="UniProtKB-KW"/>
</dbReference>
<dbReference type="SUPFAM" id="SSF56349">
    <property type="entry name" value="DNA breaking-rejoining enzymes"/>
    <property type="match status" value="1"/>
</dbReference>
<dbReference type="RefSeq" id="WP_165835621.1">
    <property type="nucleotide sequence ID" value="NZ_QKMR01000030.1"/>
</dbReference>
<reference evidence="3 4" key="1">
    <citation type="submission" date="2018-06" db="EMBL/GenBank/DDBJ databases">
        <title>Genomic Encyclopedia of Type Strains, Phase I: the one thousand microbial genomes (KMG-I) project.</title>
        <authorList>
            <person name="Kyrpides N."/>
        </authorList>
    </citation>
    <scope>NUCLEOTIDE SEQUENCE [LARGE SCALE GENOMIC DNA]</scope>
    <source>
        <strain evidence="3 4">DSM 19573</strain>
    </source>
</reference>
<dbReference type="GO" id="GO:0003677">
    <property type="term" value="F:DNA binding"/>
    <property type="evidence" value="ECO:0007669"/>
    <property type="project" value="InterPro"/>
</dbReference>
<evidence type="ECO:0000313" key="4">
    <source>
        <dbReference type="Proteomes" id="UP000248132"/>
    </source>
</evidence>
<dbReference type="AlphaFoldDB" id="A0A318XIB1"/>
<feature type="domain" description="Tyr recombinase" evidence="2">
    <location>
        <begin position="12"/>
        <end position="207"/>
    </location>
</feature>
<sequence>MILAVHFIEARSEIKALTLDEENKLIEVSKDDKLYSLFVVALDSGLRLGELLALTWSDIDLDREEINVNKNVIYVKNYEGKSKTKNIIVVQNNPKTKSSIRKVPLTQRSLNLLKELKSKTNSIMVFATKTGNYLNSRNVERSFVRNATKAGIVDCNFHSLRHTFATRLFERGVSVNVVSKLLGHAKVSITTDIYISVIPSLKSDAIKVLDLLHSEQMENKPIINQLR</sequence>
<comment type="caution">
    <text evidence="3">The sequence shown here is derived from an EMBL/GenBank/DDBJ whole genome shotgun (WGS) entry which is preliminary data.</text>
</comment>
<name>A0A318XIB1_9FIRM</name>
<evidence type="ECO:0000313" key="3">
    <source>
        <dbReference type="EMBL" id="PYG84850.1"/>
    </source>
</evidence>
<evidence type="ECO:0000256" key="1">
    <source>
        <dbReference type="ARBA" id="ARBA00023172"/>
    </source>
</evidence>
<dbReference type="InterPro" id="IPR002104">
    <property type="entry name" value="Integrase_catalytic"/>
</dbReference>
<keyword evidence="4" id="KW-1185">Reference proteome</keyword>
<gene>
    <name evidence="3" type="ORF">LY28_03564</name>
</gene>
<keyword evidence="1" id="KW-0233">DNA recombination</keyword>
<dbReference type="Gene3D" id="1.10.443.10">
    <property type="entry name" value="Intergrase catalytic core"/>
    <property type="match status" value="1"/>
</dbReference>
<dbReference type="Proteomes" id="UP000248132">
    <property type="component" value="Unassembled WGS sequence"/>
</dbReference>
<organism evidence="3 4">
    <name type="scientific">Ruminiclostridium sufflavum DSM 19573</name>
    <dbReference type="NCBI Taxonomy" id="1121337"/>
    <lineage>
        <taxon>Bacteria</taxon>
        <taxon>Bacillati</taxon>
        <taxon>Bacillota</taxon>
        <taxon>Clostridia</taxon>
        <taxon>Eubacteriales</taxon>
        <taxon>Oscillospiraceae</taxon>
        <taxon>Ruminiclostridium</taxon>
    </lineage>
</organism>